<dbReference type="GO" id="GO:0009805">
    <property type="term" value="P:coumarin biosynthetic process"/>
    <property type="evidence" value="ECO:0007669"/>
    <property type="project" value="UniProtKB-ARBA"/>
</dbReference>
<dbReference type="PANTHER" id="PTHR47991">
    <property type="entry name" value="OXOGLUTARATE/IRON-DEPENDENT DIOXYGENASE"/>
    <property type="match status" value="1"/>
</dbReference>
<evidence type="ECO:0000256" key="1">
    <source>
        <dbReference type="ARBA" id="ARBA00008056"/>
    </source>
</evidence>
<dbReference type="InterPro" id="IPR027443">
    <property type="entry name" value="IPNS-like_sf"/>
</dbReference>
<dbReference type="Gene3D" id="2.60.120.330">
    <property type="entry name" value="B-lactam Antibiotic, Isopenicillin N Synthase, Chain"/>
    <property type="match status" value="1"/>
</dbReference>
<keyword evidence="8" id="KW-1185">Reference proteome</keyword>
<evidence type="ECO:0000256" key="2">
    <source>
        <dbReference type="ARBA" id="ARBA00022723"/>
    </source>
</evidence>
<dbReference type="EMBL" id="BMAC01000239">
    <property type="protein sequence ID" value="GFP91246.1"/>
    <property type="molecule type" value="Genomic_DNA"/>
</dbReference>
<dbReference type="InterPro" id="IPR050295">
    <property type="entry name" value="Plant_2OG-oxidoreductases"/>
</dbReference>
<comment type="similarity">
    <text evidence="1 5">Belongs to the iron/ascorbate-dependent oxidoreductase family.</text>
</comment>
<proteinExistence type="inferred from homology"/>
<keyword evidence="2 5" id="KW-0479">Metal-binding</keyword>
<organism evidence="7 8">
    <name type="scientific">Phtheirospermum japonicum</name>
    <dbReference type="NCBI Taxonomy" id="374723"/>
    <lineage>
        <taxon>Eukaryota</taxon>
        <taxon>Viridiplantae</taxon>
        <taxon>Streptophyta</taxon>
        <taxon>Embryophyta</taxon>
        <taxon>Tracheophyta</taxon>
        <taxon>Spermatophyta</taxon>
        <taxon>Magnoliopsida</taxon>
        <taxon>eudicotyledons</taxon>
        <taxon>Gunneridae</taxon>
        <taxon>Pentapetalae</taxon>
        <taxon>asterids</taxon>
        <taxon>lamiids</taxon>
        <taxon>Lamiales</taxon>
        <taxon>Orobanchaceae</taxon>
        <taxon>Orobanchaceae incertae sedis</taxon>
        <taxon>Phtheirospermum</taxon>
    </lineage>
</organism>
<dbReference type="InterPro" id="IPR044861">
    <property type="entry name" value="IPNS-like_FE2OG_OXY"/>
</dbReference>
<dbReference type="Proteomes" id="UP000653305">
    <property type="component" value="Unassembled WGS sequence"/>
</dbReference>
<evidence type="ECO:0000256" key="5">
    <source>
        <dbReference type="RuleBase" id="RU003682"/>
    </source>
</evidence>
<gene>
    <name evidence="7" type="ORF">PHJA_001268600</name>
</gene>
<dbReference type="SUPFAM" id="SSF51197">
    <property type="entry name" value="Clavaminate synthase-like"/>
    <property type="match status" value="1"/>
</dbReference>
<dbReference type="PROSITE" id="PS51471">
    <property type="entry name" value="FE2OG_OXY"/>
    <property type="match status" value="1"/>
</dbReference>
<dbReference type="AlphaFoldDB" id="A0A830BWU9"/>
<evidence type="ECO:0000256" key="3">
    <source>
        <dbReference type="ARBA" id="ARBA00023002"/>
    </source>
</evidence>
<dbReference type="GO" id="GO:0016706">
    <property type="term" value="F:2-oxoglutarate-dependent dioxygenase activity"/>
    <property type="evidence" value="ECO:0007669"/>
    <property type="project" value="UniProtKB-ARBA"/>
</dbReference>
<evidence type="ECO:0000259" key="6">
    <source>
        <dbReference type="PROSITE" id="PS51471"/>
    </source>
</evidence>
<keyword evidence="4 5" id="KW-0408">Iron</keyword>
<accession>A0A830BWU9</accession>
<evidence type="ECO:0000313" key="7">
    <source>
        <dbReference type="EMBL" id="GFP91246.1"/>
    </source>
</evidence>
<dbReference type="InterPro" id="IPR026992">
    <property type="entry name" value="DIOX_N"/>
</dbReference>
<dbReference type="InterPro" id="IPR005123">
    <property type="entry name" value="Oxoglu/Fe-dep_dioxygenase_dom"/>
</dbReference>
<name>A0A830BWU9_9LAMI</name>
<evidence type="ECO:0000256" key="4">
    <source>
        <dbReference type="ARBA" id="ARBA00023004"/>
    </source>
</evidence>
<comment type="caution">
    <text evidence="7">The sequence shown here is derived from an EMBL/GenBank/DDBJ whole genome shotgun (WGS) entry which is preliminary data.</text>
</comment>
<dbReference type="FunFam" id="2.60.120.330:FF:000001">
    <property type="entry name" value="Protein SRG1"/>
    <property type="match status" value="1"/>
</dbReference>
<dbReference type="GO" id="GO:0046872">
    <property type="term" value="F:metal ion binding"/>
    <property type="evidence" value="ECO:0007669"/>
    <property type="project" value="UniProtKB-KW"/>
</dbReference>
<dbReference type="GO" id="GO:0002238">
    <property type="term" value="P:response to molecule of fungal origin"/>
    <property type="evidence" value="ECO:0007669"/>
    <property type="project" value="UniProtKB-ARBA"/>
</dbReference>
<dbReference type="Pfam" id="PF14226">
    <property type="entry name" value="DIOX_N"/>
    <property type="match status" value="1"/>
</dbReference>
<evidence type="ECO:0000313" key="8">
    <source>
        <dbReference type="Proteomes" id="UP000653305"/>
    </source>
</evidence>
<protein>
    <submittedName>
        <fullName evidence="7">Protein srg1</fullName>
    </submittedName>
</protein>
<feature type="domain" description="Fe2OG dioxygenase" evidence="6">
    <location>
        <begin position="195"/>
        <end position="295"/>
    </location>
</feature>
<dbReference type="Pfam" id="PF03171">
    <property type="entry name" value="2OG-FeII_Oxy"/>
    <property type="match status" value="1"/>
</dbReference>
<dbReference type="OrthoDB" id="288590at2759"/>
<sequence>MELSVQEMVKKPIHEIPTRYLVDHEPLIFCSNDENLFAPIPILDMKALLAQDTNKISQLEKFHSACKDWGIFQLVNHGVDSSLVEKVKYEIEEFYKLPLEERLRYKIRGGDVEGYGQTIIVSEDQKVDWADRFYIITNPIHRRKSHLLPNLPSSLRETLEAYFSELQKLSRAIFGLIAQTLKIDIKEAEEVFENGMQSVRMTYYPPCPRPDKVHGLTPHSDASGITILLQVNGVEGFQVKKDGVWMPVKFLKDAFVVNLGDIVEILSNGLYKSIEHRATVNSEKERISIAMFFNPKFEAEIGPSHSILIKQPPLFRRVVMEQFFKDFFSRKLDGKSFLDRMKVNTINPCN</sequence>
<keyword evidence="3 5" id="KW-0560">Oxidoreductase</keyword>
<reference evidence="7" key="1">
    <citation type="submission" date="2020-07" db="EMBL/GenBank/DDBJ databases">
        <title>Ethylene signaling mediates host invasion by parasitic plants.</title>
        <authorList>
            <person name="Yoshida S."/>
        </authorList>
    </citation>
    <scope>NUCLEOTIDE SEQUENCE</scope>
    <source>
        <strain evidence="7">Okayama</strain>
    </source>
</reference>